<evidence type="ECO:0008006" key="3">
    <source>
        <dbReference type="Google" id="ProtNLM"/>
    </source>
</evidence>
<dbReference type="OrthoDB" id="3221235at2759"/>
<gene>
    <name evidence="2" type="ORF">JR316_010826</name>
</gene>
<feature type="coiled-coil region" evidence="1">
    <location>
        <begin position="39"/>
        <end position="66"/>
    </location>
</feature>
<dbReference type="AlphaFoldDB" id="A0A8H7XMJ1"/>
<dbReference type="Gene3D" id="1.20.1280.50">
    <property type="match status" value="1"/>
</dbReference>
<evidence type="ECO:0000256" key="1">
    <source>
        <dbReference type="SAM" id="Coils"/>
    </source>
</evidence>
<reference evidence="2" key="1">
    <citation type="submission" date="2021-02" db="EMBL/GenBank/DDBJ databases">
        <title>Psilocybe cubensis genome.</title>
        <authorList>
            <person name="Mckernan K.J."/>
            <person name="Crawford S."/>
            <person name="Trippe A."/>
            <person name="Kane L.T."/>
            <person name="Mclaughlin S."/>
        </authorList>
    </citation>
    <scope>NUCLEOTIDE SEQUENCE [LARGE SCALE GENOMIC DNA]</scope>
    <source>
        <strain evidence="2">MGC-MH-2018</strain>
    </source>
</reference>
<protein>
    <recommendedName>
        <fullName evidence="3">F-box domain-containing protein</fullName>
    </recommendedName>
</protein>
<name>A0A8H7XMJ1_PSICU</name>
<comment type="caution">
    <text evidence="2">The sequence shown here is derived from an EMBL/GenBank/DDBJ whole genome shotgun (WGS) entry which is preliminary data.</text>
</comment>
<dbReference type="InterPro" id="IPR036047">
    <property type="entry name" value="F-box-like_dom_sf"/>
</dbReference>
<proteinExistence type="predicted"/>
<keyword evidence="1" id="KW-0175">Coiled coil</keyword>
<dbReference type="EMBL" id="JAFIQS010000012">
    <property type="protein sequence ID" value="KAG5164320.1"/>
    <property type="molecule type" value="Genomic_DNA"/>
</dbReference>
<dbReference type="SUPFAM" id="SSF81383">
    <property type="entry name" value="F-box domain"/>
    <property type="match status" value="1"/>
</dbReference>
<evidence type="ECO:0000313" key="2">
    <source>
        <dbReference type="EMBL" id="KAG5164320.1"/>
    </source>
</evidence>
<organism evidence="2">
    <name type="scientific">Psilocybe cubensis</name>
    <name type="common">Psychedelic mushroom</name>
    <name type="synonym">Stropharia cubensis</name>
    <dbReference type="NCBI Taxonomy" id="181762"/>
    <lineage>
        <taxon>Eukaryota</taxon>
        <taxon>Fungi</taxon>
        <taxon>Dikarya</taxon>
        <taxon>Basidiomycota</taxon>
        <taxon>Agaricomycotina</taxon>
        <taxon>Agaricomycetes</taxon>
        <taxon>Agaricomycetidae</taxon>
        <taxon>Agaricales</taxon>
        <taxon>Agaricineae</taxon>
        <taxon>Strophariaceae</taxon>
        <taxon>Psilocybe</taxon>
    </lineage>
</organism>
<dbReference type="PANTHER" id="PTHR38926:SF72">
    <property type="entry name" value="IM:7136021-RELATED"/>
    <property type="match status" value="1"/>
</dbReference>
<dbReference type="PANTHER" id="PTHR38926">
    <property type="entry name" value="F-BOX DOMAIN CONTAINING PROTEIN, EXPRESSED"/>
    <property type="match status" value="1"/>
</dbReference>
<sequence length="605" mass="69264">MVPLYPQEFLKNNDPPPDEVLQRVKAHLHIARPAKDEALKRAYLDLETLEERMEDMELKLQEHETSLFLYKSILSPARRIPIDILHHIFYRCLPAQRNPLMSSYEAPMVLTQVCRTWRAIALSSPRLWSKIHITYAYSSKLKANSDSMSEPDQDLPTVDGDTILRMRCDAVKQWLHRSGSCPISISIMHTGNNPQRPSRDNDESSKANTLELFKTIVLFCDRWEKIELIMPADLCSLLGSLIPVDNLSLLKNVRILIAEHYPMQEHQWDGSGSALLRAPNLREVSLVGWYAKSWRPTMAQWKHLTHFSCYSPLHVDDCFYLLCHAGKLVRCTLRLLTLKPPNQTIQLHGLAFLPCLHTLSIIGNPAQRRVTAELVGKINAPRLLSIAYEVPETHHNNFTLENAQFPFLHLLEVTTIQSLTIDPRHLSDSLEEWITILRLSKNVVDLFIGSRTTTQGEADEHPYIPFNYLALFQLLTIDSDAVSTRNSEVILPNLQVFSASVNYSITKDILANFIKSRMDPTSPHGVAVLKTVTIAFPQKPEDYDYFSDDPFIPPNAHGVEVQTFFQFINNSYNNKETSFYSLRYGLKRSNDRSWPHEDVDESVSQ</sequence>
<accession>A0A8H7XMJ1</accession>